<comment type="caution">
    <text evidence="1">The sequence shown here is derived from an EMBL/GenBank/DDBJ whole genome shotgun (WGS) entry which is preliminary data.</text>
</comment>
<gene>
    <name evidence="1" type="ORF">H2198_007372</name>
</gene>
<sequence length="258" mass="26879">MASFAGKVIAVTGAAQGIGKATATILHARGASLALADLKVDALKEFVSTLECTGDQKITQHVVDVRDTMQVNGWIEGVVRDFGKLDGACNIAGVVTKDVGGIVNTSDEDWEFTMGVNATGVFKCLRAELRHMAKGGAIVSIASIAGLSALSGGIPSYIASKHAVIGLTKSAAIEGGYKGIRVNAVAPGFIATPLLQSAMDDKPPEDSPSQNRKTDMNTIPLKRIGQPEEVGKLIAYLLTEDASYINGEIVRIDGGILT</sequence>
<evidence type="ECO:0000313" key="1">
    <source>
        <dbReference type="EMBL" id="KAJ9653424.1"/>
    </source>
</evidence>
<accession>A0ACC3A0B3</accession>
<protein>
    <submittedName>
        <fullName evidence="1">Uncharacterized protein</fullName>
    </submittedName>
</protein>
<dbReference type="Proteomes" id="UP001172386">
    <property type="component" value="Unassembled WGS sequence"/>
</dbReference>
<reference evidence="1" key="1">
    <citation type="submission" date="2022-10" db="EMBL/GenBank/DDBJ databases">
        <title>Culturing micro-colonial fungi from biological soil crusts in the Mojave desert and describing Neophaeococcomyces mojavensis, and introducing the new genera and species Taxawa tesnikishii.</title>
        <authorList>
            <person name="Kurbessoian T."/>
            <person name="Stajich J.E."/>
        </authorList>
    </citation>
    <scope>NUCLEOTIDE SEQUENCE</scope>
    <source>
        <strain evidence="1">JES_112</strain>
    </source>
</reference>
<evidence type="ECO:0000313" key="2">
    <source>
        <dbReference type="Proteomes" id="UP001172386"/>
    </source>
</evidence>
<name>A0ACC3A0B3_9EURO</name>
<dbReference type="EMBL" id="JAPDRQ010000154">
    <property type="protein sequence ID" value="KAJ9653424.1"/>
    <property type="molecule type" value="Genomic_DNA"/>
</dbReference>
<keyword evidence="2" id="KW-1185">Reference proteome</keyword>
<organism evidence="1 2">
    <name type="scientific">Neophaeococcomyces mojaviensis</name>
    <dbReference type="NCBI Taxonomy" id="3383035"/>
    <lineage>
        <taxon>Eukaryota</taxon>
        <taxon>Fungi</taxon>
        <taxon>Dikarya</taxon>
        <taxon>Ascomycota</taxon>
        <taxon>Pezizomycotina</taxon>
        <taxon>Eurotiomycetes</taxon>
        <taxon>Chaetothyriomycetidae</taxon>
        <taxon>Chaetothyriales</taxon>
        <taxon>Chaetothyriales incertae sedis</taxon>
        <taxon>Neophaeococcomyces</taxon>
    </lineage>
</organism>
<proteinExistence type="predicted"/>